<keyword evidence="2" id="KW-1185">Reference proteome</keyword>
<dbReference type="EMBL" id="CAJVQC010038235">
    <property type="protein sequence ID" value="CAG8765659.1"/>
    <property type="molecule type" value="Genomic_DNA"/>
</dbReference>
<name>A0ACA9QV71_9GLOM</name>
<evidence type="ECO:0000313" key="1">
    <source>
        <dbReference type="EMBL" id="CAG8765659.1"/>
    </source>
</evidence>
<comment type="caution">
    <text evidence="1">The sequence shown here is derived from an EMBL/GenBank/DDBJ whole genome shotgun (WGS) entry which is preliminary data.</text>
</comment>
<gene>
    <name evidence="1" type="ORF">RPERSI_LOCUS15761</name>
</gene>
<reference evidence="1" key="1">
    <citation type="submission" date="2021-06" db="EMBL/GenBank/DDBJ databases">
        <authorList>
            <person name="Kallberg Y."/>
            <person name="Tangrot J."/>
            <person name="Rosling A."/>
        </authorList>
    </citation>
    <scope>NUCLEOTIDE SEQUENCE</scope>
    <source>
        <strain evidence="1">MA461A</strain>
    </source>
</reference>
<accession>A0ACA9QV71</accession>
<protein>
    <submittedName>
        <fullName evidence="1">16051_t:CDS:1</fullName>
    </submittedName>
</protein>
<dbReference type="Proteomes" id="UP000789920">
    <property type="component" value="Unassembled WGS sequence"/>
</dbReference>
<evidence type="ECO:0000313" key="2">
    <source>
        <dbReference type="Proteomes" id="UP000789920"/>
    </source>
</evidence>
<sequence length="122" mass="13725">SLDDLLLEAVLQKSMKTMSVRPVIIRKSLNNCEVSEIHIKADTNINETRPIIDAKTKQDIAQQPVDNEILNVFLRKKVVLSRLPVLVNDSDALKNNSDKSLEFRASIINVQCTKKEGLNTNL</sequence>
<proteinExistence type="predicted"/>
<feature type="non-terminal residue" evidence="1">
    <location>
        <position position="1"/>
    </location>
</feature>
<organism evidence="1 2">
    <name type="scientific">Racocetra persica</name>
    <dbReference type="NCBI Taxonomy" id="160502"/>
    <lineage>
        <taxon>Eukaryota</taxon>
        <taxon>Fungi</taxon>
        <taxon>Fungi incertae sedis</taxon>
        <taxon>Mucoromycota</taxon>
        <taxon>Glomeromycotina</taxon>
        <taxon>Glomeromycetes</taxon>
        <taxon>Diversisporales</taxon>
        <taxon>Gigasporaceae</taxon>
        <taxon>Racocetra</taxon>
    </lineage>
</organism>